<protein>
    <submittedName>
        <fullName evidence="2">NAD(P)-binding protein</fullName>
    </submittedName>
</protein>
<dbReference type="Pfam" id="PF00106">
    <property type="entry name" value="adh_short"/>
    <property type="match status" value="1"/>
</dbReference>
<dbReference type="EMBL" id="LNZH02000182">
    <property type="protein sequence ID" value="OCB88245.1"/>
    <property type="molecule type" value="Genomic_DNA"/>
</dbReference>
<comment type="caution">
    <text evidence="2">The sequence shown here is derived from an EMBL/GenBank/DDBJ whole genome shotgun (WGS) entry which is preliminary data.</text>
</comment>
<reference evidence="2" key="1">
    <citation type="submission" date="2016-06" db="EMBL/GenBank/DDBJ databases">
        <title>Draft Genome sequence of the fungus Inonotus baumii.</title>
        <authorList>
            <person name="Zhu H."/>
            <person name="Lin W."/>
        </authorList>
    </citation>
    <scope>NUCLEOTIDE SEQUENCE</scope>
    <source>
        <strain evidence="2">821</strain>
    </source>
</reference>
<accession>A0A9Q5N4X7</accession>
<dbReference type="AlphaFoldDB" id="A0A9Q5N4X7"/>
<dbReference type="PANTHER" id="PTHR43157">
    <property type="entry name" value="PHOSPHATIDYLINOSITOL-GLYCAN BIOSYNTHESIS CLASS F PROTEIN-RELATED"/>
    <property type="match status" value="1"/>
</dbReference>
<keyword evidence="3" id="KW-1185">Reference proteome</keyword>
<dbReference type="OrthoDB" id="191139at2759"/>
<dbReference type="InterPro" id="IPR036291">
    <property type="entry name" value="NAD(P)-bd_dom_sf"/>
</dbReference>
<dbReference type="InterPro" id="IPR002347">
    <property type="entry name" value="SDR_fam"/>
</dbReference>
<evidence type="ECO:0000313" key="3">
    <source>
        <dbReference type="Proteomes" id="UP000757232"/>
    </source>
</evidence>
<dbReference type="GO" id="GO:0016491">
    <property type="term" value="F:oxidoreductase activity"/>
    <property type="evidence" value="ECO:0007669"/>
    <property type="project" value="UniProtKB-KW"/>
</dbReference>
<evidence type="ECO:0000313" key="2">
    <source>
        <dbReference type="EMBL" id="OCB88245.1"/>
    </source>
</evidence>
<dbReference type="Gene3D" id="3.40.50.720">
    <property type="entry name" value="NAD(P)-binding Rossmann-like Domain"/>
    <property type="match status" value="1"/>
</dbReference>
<sequence length="340" mass="38043">MATLQNDLRIVMSYLSNFVRYNAEAFPPKSKYGLEDVPDLMGRVAIVTGGNGGIGKEIVKALLHKNAKVYMASRNKEKADAAITELEKETGNEALFLELDLADLNSVKRAVEQFRRNGVAFPVQQWARQAYLCSVDDRIVILTISRGVMWPPIEMLTAQGYDLQFGTNVLGHFYLTKLLLPQLTEGSKSSPEGKARVVTVSSIARHLSRGAIDYETLRDGPKRRKFGTMALYNQRDLEIKGSSSQDVHQTNRENIGILKTDLLRYADRVAAWFIKTIYMYESELGALTPLYAGTSPETLDSNGAFFVPWARRTESAGPGSDDPQKAEELWNWLEEQAKDV</sequence>
<gene>
    <name evidence="2" type="ORF">A7U60_g4651</name>
</gene>
<keyword evidence="1" id="KW-0560">Oxidoreductase</keyword>
<dbReference type="PRINTS" id="PR00081">
    <property type="entry name" value="GDHRDH"/>
</dbReference>
<name>A0A9Q5N4X7_SANBA</name>
<evidence type="ECO:0000256" key="1">
    <source>
        <dbReference type="ARBA" id="ARBA00023002"/>
    </source>
</evidence>
<dbReference type="PANTHER" id="PTHR43157:SF31">
    <property type="entry name" value="PHOSPHATIDYLINOSITOL-GLYCAN BIOSYNTHESIS CLASS F PROTEIN"/>
    <property type="match status" value="1"/>
</dbReference>
<dbReference type="SUPFAM" id="SSF51735">
    <property type="entry name" value="NAD(P)-binding Rossmann-fold domains"/>
    <property type="match status" value="1"/>
</dbReference>
<organism evidence="2 3">
    <name type="scientific">Sanghuangporus baumii</name>
    <name type="common">Phellinus baumii</name>
    <dbReference type="NCBI Taxonomy" id="108892"/>
    <lineage>
        <taxon>Eukaryota</taxon>
        <taxon>Fungi</taxon>
        <taxon>Dikarya</taxon>
        <taxon>Basidiomycota</taxon>
        <taxon>Agaricomycotina</taxon>
        <taxon>Agaricomycetes</taxon>
        <taxon>Hymenochaetales</taxon>
        <taxon>Hymenochaetaceae</taxon>
        <taxon>Sanghuangporus</taxon>
    </lineage>
</organism>
<dbReference type="Proteomes" id="UP000757232">
    <property type="component" value="Unassembled WGS sequence"/>
</dbReference>
<proteinExistence type="predicted"/>